<feature type="domain" description="HSac2" evidence="3">
    <location>
        <begin position="102"/>
        <end position="250"/>
    </location>
</feature>
<evidence type="ECO:0000256" key="1">
    <source>
        <dbReference type="ARBA" id="ARBA00009163"/>
    </source>
</evidence>
<evidence type="ECO:0000256" key="2">
    <source>
        <dbReference type="SAM" id="MobiDB-lite"/>
    </source>
</evidence>
<dbReference type="eggNOG" id="ENOG502QTYQ">
    <property type="taxonomic scope" value="Eukaryota"/>
</dbReference>
<keyword evidence="5" id="KW-1185">Reference proteome</keyword>
<gene>
    <name evidence="4" type="primary">AUGUSTUS-3.0.2_12549</name>
    <name evidence="4" type="ORF">TcasGA2_TC012549</name>
</gene>
<dbReference type="PROSITE" id="PS51791">
    <property type="entry name" value="HSAC2"/>
    <property type="match status" value="1"/>
</dbReference>
<dbReference type="HOGENOM" id="CLU_066718_0_0_1"/>
<feature type="region of interest" description="Disordered" evidence="2">
    <location>
        <begin position="15"/>
        <end position="50"/>
    </location>
</feature>
<dbReference type="OrthoDB" id="10012704at2759"/>
<dbReference type="InterPro" id="IPR022158">
    <property type="entry name" value="Inositol_phosphatase"/>
</dbReference>
<reference evidence="4 5" key="2">
    <citation type="journal article" date="2010" name="Nucleic Acids Res.">
        <title>BeetleBase in 2010: revisions to provide comprehensive genomic information for Tribolium castaneum.</title>
        <authorList>
            <person name="Kim H.S."/>
            <person name="Murphy T."/>
            <person name="Xia J."/>
            <person name="Caragea D."/>
            <person name="Park Y."/>
            <person name="Beeman R.W."/>
            <person name="Lorenzen M.D."/>
            <person name="Butcher S."/>
            <person name="Manak J.R."/>
            <person name="Brown S.J."/>
        </authorList>
    </citation>
    <scope>GENOME REANNOTATION</scope>
    <source>
        <strain evidence="4 5">Georgia GA2</strain>
    </source>
</reference>
<evidence type="ECO:0000313" key="4">
    <source>
        <dbReference type="EMBL" id="EFA10331.1"/>
    </source>
</evidence>
<accession>D6X357</accession>
<dbReference type="InterPro" id="IPR040242">
    <property type="entry name" value="TPRG1-like"/>
</dbReference>
<dbReference type="InParanoid" id="D6X357"/>
<dbReference type="Pfam" id="PF12456">
    <property type="entry name" value="hSac2"/>
    <property type="match status" value="1"/>
</dbReference>
<proteinExistence type="inferred from homology"/>
<dbReference type="EMBL" id="KQ971372">
    <property type="protein sequence ID" value="EFA10331.1"/>
    <property type="molecule type" value="Genomic_DNA"/>
</dbReference>
<dbReference type="STRING" id="7070.D6X357"/>
<dbReference type="AlphaFoldDB" id="D6X357"/>
<evidence type="ECO:0000313" key="5">
    <source>
        <dbReference type="Proteomes" id="UP000007266"/>
    </source>
</evidence>
<dbReference type="GO" id="GO:0005737">
    <property type="term" value="C:cytoplasm"/>
    <property type="evidence" value="ECO:0000318"/>
    <property type="project" value="GO_Central"/>
</dbReference>
<sequence>MIEDEDSLEEELLHEFEDGTLEISPENKLNNDKQIKPESPDKPEPNKGDNYWSSNFITPLTSIPNKITASIWCKNPKTPTPTKENTIQQTISITENPYNYFTFRESVLARALGECKEQFLDEEVDGPLTEAFLLTQISHWNSDKERLVLLTPKTLVICKYDFIALKRLAYKKLPLEVIDQVIYGELVYPSGSLIPQMNGFVNGLSNVLETCLFARWSKRNNKMSNFYQPRSRNMKGVRLLWNKTKGEKLGAYWNPFKEDVPFCTFTFHPLFFHKDCVDEKLKNLYSLDTFIEKISKAIADLPRNNEQNQEPCTIQERDIVLKSYVGIGSVIHNRNSLGFFKVRGKFSF</sequence>
<dbReference type="Proteomes" id="UP000007266">
    <property type="component" value="Linkage group 9"/>
</dbReference>
<reference evidence="4 5" key="1">
    <citation type="journal article" date="2008" name="Nature">
        <title>The genome of the model beetle and pest Tribolium castaneum.</title>
        <authorList>
            <consortium name="Tribolium Genome Sequencing Consortium"/>
            <person name="Richards S."/>
            <person name="Gibbs R.A."/>
            <person name="Weinstock G.M."/>
            <person name="Brown S.J."/>
            <person name="Denell R."/>
            <person name="Beeman R.W."/>
            <person name="Gibbs R."/>
            <person name="Beeman R.W."/>
            <person name="Brown S.J."/>
            <person name="Bucher G."/>
            <person name="Friedrich M."/>
            <person name="Grimmelikhuijzen C.J."/>
            <person name="Klingler M."/>
            <person name="Lorenzen M."/>
            <person name="Richards S."/>
            <person name="Roth S."/>
            <person name="Schroder R."/>
            <person name="Tautz D."/>
            <person name="Zdobnov E.M."/>
            <person name="Muzny D."/>
            <person name="Gibbs R.A."/>
            <person name="Weinstock G.M."/>
            <person name="Attaway T."/>
            <person name="Bell S."/>
            <person name="Buhay C.J."/>
            <person name="Chandrabose M.N."/>
            <person name="Chavez D."/>
            <person name="Clerk-Blankenburg K.P."/>
            <person name="Cree A."/>
            <person name="Dao M."/>
            <person name="Davis C."/>
            <person name="Chacko J."/>
            <person name="Dinh H."/>
            <person name="Dugan-Rocha S."/>
            <person name="Fowler G."/>
            <person name="Garner T.T."/>
            <person name="Garnes J."/>
            <person name="Gnirke A."/>
            <person name="Hawes A."/>
            <person name="Hernandez J."/>
            <person name="Hines S."/>
            <person name="Holder M."/>
            <person name="Hume J."/>
            <person name="Jhangiani S.N."/>
            <person name="Joshi V."/>
            <person name="Khan Z.M."/>
            <person name="Jackson L."/>
            <person name="Kovar C."/>
            <person name="Kowis A."/>
            <person name="Lee S."/>
            <person name="Lewis L.R."/>
            <person name="Margolis J."/>
            <person name="Morgan M."/>
            <person name="Nazareth L.V."/>
            <person name="Nguyen N."/>
            <person name="Okwuonu G."/>
            <person name="Parker D."/>
            <person name="Richards S."/>
            <person name="Ruiz S.J."/>
            <person name="Santibanez J."/>
            <person name="Savard J."/>
            <person name="Scherer S.E."/>
            <person name="Schneider B."/>
            <person name="Sodergren E."/>
            <person name="Tautz D."/>
            <person name="Vattahil S."/>
            <person name="Villasana D."/>
            <person name="White C.S."/>
            <person name="Wright R."/>
            <person name="Park Y."/>
            <person name="Beeman R.W."/>
            <person name="Lord J."/>
            <person name="Oppert B."/>
            <person name="Lorenzen M."/>
            <person name="Brown S."/>
            <person name="Wang L."/>
            <person name="Savard J."/>
            <person name="Tautz D."/>
            <person name="Richards S."/>
            <person name="Weinstock G."/>
            <person name="Gibbs R.A."/>
            <person name="Liu Y."/>
            <person name="Worley K."/>
            <person name="Weinstock G."/>
            <person name="Elsik C.G."/>
            <person name="Reese J.T."/>
            <person name="Elhaik E."/>
            <person name="Landan G."/>
            <person name="Graur D."/>
            <person name="Arensburger P."/>
            <person name="Atkinson P."/>
            <person name="Beeman R.W."/>
            <person name="Beidler J."/>
            <person name="Brown S.J."/>
            <person name="Demuth J.P."/>
            <person name="Drury D.W."/>
            <person name="Du Y.Z."/>
            <person name="Fujiwara H."/>
            <person name="Lorenzen M."/>
            <person name="Maselli V."/>
            <person name="Osanai M."/>
            <person name="Park Y."/>
            <person name="Robertson H.M."/>
            <person name="Tu Z."/>
            <person name="Wang J.J."/>
            <person name="Wang S."/>
            <person name="Richards S."/>
            <person name="Song H."/>
            <person name="Zhang L."/>
            <person name="Sodergren E."/>
            <person name="Werner D."/>
            <person name="Stanke M."/>
            <person name="Morgenstern B."/>
            <person name="Solovyev V."/>
            <person name="Kosarev P."/>
            <person name="Brown G."/>
            <person name="Chen H.C."/>
            <person name="Ermolaeva O."/>
            <person name="Hlavina W."/>
            <person name="Kapustin Y."/>
            <person name="Kiryutin B."/>
            <person name="Kitts P."/>
            <person name="Maglott D."/>
            <person name="Pruitt K."/>
            <person name="Sapojnikov V."/>
            <person name="Souvorov A."/>
            <person name="Mackey A.J."/>
            <person name="Waterhouse R.M."/>
            <person name="Wyder S."/>
            <person name="Zdobnov E.M."/>
            <person name="Zdobnov E.M."/>
            <person name="Wyder S."/>
            <person name="Kriventseva E.V."/>
            <person name="Kadowaki T."/>
            <person name="Bork P."/>
            <person name="Aranda M."/>
            <person name="Bao R."/>
            <person name="Beermann A."/>
            <person name="Berns N."/>
            <person name="Bolognesi R."/>
            <person name="Bonneton F."/>
            <person name="Bopp D."/>
            <person name="Brown S.J."/>
            <person name="Bucher G."/>
            <person name="Butts T."/>
            <person name="Chaumot A."/>
            <person name="Denell R.E."/>
            <person name="Ferrier D.E."/>
            <person name="Friedrich M."/>
            <person name="Gordon C.M."/>
            <person name="Jindra M."/>
            <person name="Klingler M."/>
            <person name="Lan Q."/>
            <person name="Lattorff H.M."/>
            <person name="Laudet V."/>
            <person name="von Levetsow C."/>
            <person name="Liu Z."/>
            <person name="Lutz R."/>
            <person name="Lynch J.A."/>
            <person name="da Fonseca R.N."/>
            <person name="Posnien N."/>
            <person name="Reuter R."/>
            <person name="Roth S."/>
            <person name="Savard J."/>
            <person name="Schinko J.B."/>
            <person name="Schmitt C."/>
            <person name="Schoppmeier M."/>
            <person name="Schroder R."/>
            <person name="Shippy T.D."/>
            <person name="Simonnet F."/>
            <person name="Marques-Souza H."/>
            <person name="Tautz D."/>
            <person name="Tomoyasu Y."/>
            <person name="Trauner J."/>
            <person name="Van der Zee M."/>
            <person name="Vervoort M."/>
            <person name="Wittkopp N."/>
            <person name="Wimmer E.A."/>
            <person name="Yang X."/>
            <person name="Jones A.K."/>
            <person name="Sattelle D.B."/>
            <person name="Ebert P.R."/>
            <person name="Nelson D."/>
            <person name="Scott J.G."/>
            <person name="Beeman R.W."/>
            <person name="Muthukrishnan S."/>
            <person name="Kramer K.J."/>
            <person name="Arakane Y."/>
            <person name="Beeman R.W."/>
            <person name="Zhu Q."/>
            <person name="Hogenkamp D."/>
            <person name="Dixit R."/>
            <person name="Oppert B."/>
            <person name="Jiang H."/>
            <person name="Zou Z."/>
            <person name="Marshall J."/>
            <person name="Elpidina E."/>
            <person name="Vinokurov K."/>
            <person name="Oppert C."/>
            <person name="Zou Z."/>
            <person name="Evans J."/>
            <person name="Lu Z."/>
            <person name="Zhao P."/>
            <person name="Sumathipala N."/>
            <person name="Altincicek B."/>
            <person name="Vilcinskas A."/>
            <person name="Williams M."/>
            <person name="Hultmark D."/>
            <person name="Hetru C."/>
            <person name="Jiang H."/>
            <person name="Grimmelikhuijzen C.J."/>
            <person name="Hauser F."/>
            <person name="Cazzamali G."/>
            <person name="Williamson M."/>
            <person name="Park Y."/>
            <person name="Li B."/>
            <person name="Tanaka Y."/>
            <person name="Predel R."/>
            <person name="Neupert S."/>
            <person name="Schachtner J."/>
            <person name="Verleyen P."/>
            <person name="Raible F."/>
            <person name="Bork P."/>
            <person name="Friedrich M."/>
            <person name="Walden K.K."/>
            <person name="Robertson H.M."/>
            <person name="Angeli S."/>
            <person name="Foret S."/>
            <person name="Bucher G."/>
            <person name="Schuetz S."/>
            <person name="Maleszka R."/>
            <person name="Wimmer E.A."/>
            <person name="Beeman R.W."/>
            <person name="Lorenzen M."/>
            <person name="Tomoyasu Y."/>
            <person name="Miller S.C."/>
            <person name="Grossmann D."/>
            <person name="Bucher G."/>
        </authorList>
    </citation>
    <scope>NUCLEOTIDE SEQUENCE [LARGE SCALE GENOMIC DNA]</scope>
    <source>
        <strain evidence="4 5">Georgia GA2</strain>
    </source>
</reference>
<dbReference type="PANTHER" id="PTHR31108:SF1">
    <property type="entry name" value="HSAC2 DOMAIN-CONTAINING PROTEIN"/>
    <property type="match status" value="1"/>
</dbReference>
<comment type="similarity">
    <text evidence="1">Belongs to the TPRG1 family.</text>
</comment>
<evidence type="ECO:0000259" key="3">
    <source>
        <dbReference type="PROSITE" id="PS51791"/>
    </source>
</evidence>
<dbReference type="PhylomeDB" id="D6X357"/>
<name>D6X357_TRICA</name>
<dbReference type="PANTHER" id="PTHR31108">
    <property type="entry name" value="TUMOR PROTEIN P63-REGULATED GENE 1-LIKE PROTEIN"/>
    <property type="match status" value="1"/>
</dbReference>
<protein>
    <submittedName>
        <fullName evidence="4">Tumor protein p63-regulated gene 1-like protein</fullName>
    </submittedName>
</protein>
<dbReference type="OMA" id="FIMLNCE"/>
<organism evidence="4 5">
    <name type="scientific">Tribolium castaneum</name>
    <name type="common">Red flour beetle</name>
    <dbReference type="NCBI Taxonomy" id="7070"/>
    <lineage>
        <taxon>Eukaryota</taxon>
        <taxon>Metazoa</taxon>
        <taxon>Ecdysozoa</taxon>
        <taxon>Arthropoda</taxon>
        <taxon>Hexapoda</taxon>
        <taxon>Insecta</taxon>
        <taxon>Pterygota</taxon>
        <taxon>Neoptera</taxon>
        <taxon>Endopterygota</taxon>
        <taxon>Coleoptera</taxon>
        <taxon>Polyphaga</taxon>
        <taxon>Cucujiformia</taxon>
        <taxon>Tenebrionidae</taxon>
        <taxon>Tenebrionidae incertae sedis</taxon>
        <taxon>Tribolium</taxon>
    </lineage>
</organism>
<feature type="compositionally biased region" description="Basic and acidic residues" evidence="2">
    <location>
        <begin position="29"/>
        <end position="47"/>
    </location>
</feature>
<dbReference type="InterPro" id="IPR034753">
    <property type="entry name" value="hSac2"/>
</dbReference>